<dbReference type="EMBL" id="JAATIQ010000212">
    <property type="protein sequence ID" value="KAF4369792.1"/>
    <property type="molecule type" value="Genomic_DNA"/>
</dbReference>
<name>A0A7J6FGF9_CANSA</name>
<sequence>MSNVSEVEHLFSTELTMLMTTFGRSNGIEETRSNGRDSSTVCPVSRSTTHRTPKTSSGIGD</sequence>
<evidence type="ECO:0000313" key="3">
    <source>
        <dbReference type="Proteomes" id="UP000583929"/>
    </source>
</evidence>
<protein>
    <submittedName>
        <fullName evidence="2">Uncharacterized protein</fullName>
    </submittedName>
</protein>
<dbReference type="Proteomes" id="UP000583929">
    <property type="component" value="Unassembled WGS sequence"/>
</dbReference>
<reference evidence="2 3" key="1">
    <citation type="journal article" date="2020" name="bioRxiv">
        <title>Sequence and annotation of 42 cannabis genomes reveals extensive copy number variation in cannabinoid synthesis and pathogen resistance genes.</title>
        <authorList>
            <person name="Mckernan K.J."/>
            <person name="Helbert Y."/>
            <person name="Kane L.T."/>
            <person name="Ebling H."/>
            <person name="Zhang L."/>
            <person name="Liu B."/>
            <person name="Eaton Z."/>
            <person name="Mclaughlin S."/>
            <person name="Kingan S."/>
            <person name="Baybayan P."/>
            <person name="Concepcion G."/>
            <person name="Jordan M."/>
            <person name="Riva A."/>
            <person name="Barbazuk W."/>
            <person name="Harkins T."/>
        </authorList>
    </citation>
    <scope>NUCLEOTIDE SEQUENCE [LARGE SCALE GENOMIC DNA]</scope>
    <source>
        <strain evidence="3">cv. Jamaican Lion 4</strain>
        <tissue evidence="2">Leaf</tissue>
    </source>
</reference>
<organism evidence="2 3">
    <name type="scientific">Cannabis sativa</name>
    <name type="common">Hemp</name>
    <name type="synonym">Marijuana</name>
    <dbReference type="NCBI Taxonomy" id="3483"/>
    <lineage>
        <taxon>Eukaryota</taxon>
        <taxon>Viridiplantae</taxon>
        <taxon>Streptophyta</taxon>
        <taxon>Embryophyta</taxon>
        <taxon>Tracheophyta</taxon>
        <taxon>Spermatophyta</taxon>
        <taxon>Magnoliopsida</taxon>
        <taxon>eudicotyledons</taxon>
        <taxon>Gunneridae</taxon>
        <taxon>Pentapetalae</taxon>
        <taxon>rosids</taxon>
        <taxon>fabids</taxon>
        <taxon>Rosales</taxon>
        <taxon>Cannabaceae</taxon>
        <taxon>Cannabis</taxon>
    </lineage>
</organism>
<comment type="caution">
    <text evidence="2">The sequence shown here is derived from an EMBL/GenBank/DDBJ whole genome shotgun (WGS) entry which is preliminary data.</text>
</comment>
<evidence type="ECO:0000313" key="2">
    <source>
        <dbReference type="EMBL" id="KAF4369792.1"/>
    </source>
</evidence>
<proteinExistence type="predicted"/>
<dbReference type="AlphaFoldDB" id="A0A7J6FGF9"/>
<evidence type="ECO:0000256" key="1">
    <source>
        <dbReference type="SAM" id="MobiDB-lite"/>
    </source>
</evidence>
<accession>A0A7J6FGF9</accession>
<feature type="compositionally biased region" description="Polar residues" evidence="1">
    <location>
        <begin position="36"/>
        <end position="47"/>
    </location>
</feature>
<gene>
    <name evidence="2" type="ORF">G4B88_022177</name>
</gene>
<keyword evidence="3" id="KW-1185">Reference proteome</keyword>
<feature type="region of interest" description="Disordered" evidence="1">
    <location>
        <begin position="26"/>
        <end position="61"/>
    </location>
</feature>